<keyword evidence="2" id="KW-0229">DNA integration</keyword>
<dbReference type="Proteomes" id="UP000596074">
    <property type="component" value="Chromosome"/>
</dbReference>
<keyword evidence="3 5" id="KW-0238">DNA-binding</keyword>
<evidence type="ECO:0000313" key="9">
    <source>
        <dbReference type="Proteomes" id="UP000596074"/>
    </source>
</evidence>
<dbReference type="Gene3D" id="1.10.443.10">
    <property type="entry name" value="Intergrase catalytic core"/>
    <property type="match status" value="1"/>
</dbReference>
<evidence type="ECO:0000313" key="8">
    <source>
        <dbReference type="EMBL" id="QQD23756.1"/>
    </source>
</evidence>
<evidence type="ECO:0000256" key="4">
    <source>
        <dbReference type="ARBA" id="ARBA00023172"/>
    </source>
</evidence>
<dbReference type="CDD" id="cd01189">
    <property type="entry name" value="INT_ICEBs1_C_like"/>
    <property type="match status" value="1"/>
</dbReference>
<keyword evidence="9" id="KW-1185">Reference proteome</keyword>
<dbReference type="RefSeq" id="WP_228346295.1">
    <property type="nucleotide sequence ID" value="NZ_CP046056.1"/>
</dbReference>
<keyword evidence="4" id="KW-0233">DNA recombination</keyword>
<dbReference type="Pfam" id="PF00589">
    <property type="entry name" value="Phage_integrase"/>
    <property type="match status" value="1"/>
</dbReference>
<dbReference type="InterPro" id="IPR044068">
    <property type="entry name" value="CB"/>
</dbReference>
<dbReference type="GO" id="GO:0003677">
    <property type="term" value="F:DNA binding"/>
    <property type="evidence" value="ECO:0007669"/>
    <property type="project" value="UniProtKB-UniRule"/>
</dbReference>
<dbReference type="InterPro" id="IPR013762">
    <property type="entry name" value="Integrase-like_cat_sf"/>
</dbReference>
<accession>A0A9X7UZ08</accession>
<evidence type="ECO:0000256" key="2">
    <source>
        <dbReference type="ARBA" id="ARBA00022908"/>
    </source>
</evidence>
<proteinExistence type="inferred from homology"/>
<dbReference type="InterPro" id="IPR022000">
    <property type="entry name" value="Min27-like_integrase_DNA_bind"/>
</dbReference>
<evidence type="ECO:0000256" key="3">
    <source>
        <dbReference type="ARBA" id="ARBA00023125"/>
    </source>
</evidence>
<dbReference type="SUPFAM" id="SSF56349">
    <property type="entry name" value="DNA breaking-rejoining enzymes"/>
    <property type="match status" value="1"/>
</dbReference>
<dbReference type="Pfam" id="PF14659">
    <property type="entry name" value="Phage_int_SAM_3"/>
    <property type="match status" value="1"/>
</dbReference>
<evidence type="ECO:0000256" key="5">
    <source>
        <dbReference type="PROSITE-ProRule" id="PRU01248"/>
    </source>
</evidence>
<sequence length="403" mass="46276">MGNVRVRKETGRLYIDFFYKGVRCREQTLLEDNAKNRKQVEQLLQRIEAKIVLNDFNYSEFFPSSKNAAKIAEIQAAAGGLQTQAAALPQSGIRSSVKTATPTFAEFCQQWFTEKSIEWRASHLRNVRSLLDSALLPAFGDQPLNQITKEDLLNFRLQQAAIPGRCGNATLSAKTLNNRMGVLRMIMDEACDRYGFENPYRNIRPLKMKRVHIEPFSLVEVNKILENVRADYRHYYTVRFFTGMRTGEIDGLKWQYIDFERRQILVRETLIAGQTEYTKNNGSQREIPMLGPVYDALMAQRASTGRISPYVFCNSAGEPLDQNNVTKRVWYPLLRYLGLAKRRPYQTRHTAATLFLASGENPEWVARVLGHSSTEMLFKVYSRFIPNLTRMDGSAFENLVGNR</sequence>
<comment type="similarity">
    <text evidence="1">Belongs to the 'phage' integrase family.</text>
</comment>
<dbReference type="PROSITE" id="PS51900">
    <property type="entry name" value="CB"/>
    <property type="match status" value="1"/>
</dbReference>
<protein>
    <submittedName>
        <fullName evidence="8">DUF3596 domain-containing protein</fullName>
    </submittedName>
</protein>
<dbReference type="AlphaFoldDB" id="A0A9X7UZ08"/>
<evidence type="ECO:0000256" key="1">
    <source>
        <dbReference type="ARBA" id="ARBA00008857"/>
    </source>
</evidence>
<gene>
    <name evidence="8" type="ORF">GJQ55_04340</name>
</gene>
<dbReference type="InterPro" id="IPR011010">
    <property type="entry name" value="DNA_brk_join_enz"/>
</dbReference>
<dbReference type="Pfam" id="PF12167">
    <property type="entry name" value="Arm-DNA-bind_2"/>
    <property type="match status" value="1"/>
</dbReference>
<dbReference type="Gene3D" id="1.10.150.130">
    <property type="match status" value="1"/>
</dbReference>
<dbReference type="InterPro" id="IPR002104">
    <property type="entry name" value="Integrase_catalytic"/>
</dbReference>
<feature type="domain" description="Core-binding (CB)" evidence="7">
    <location>
        <begin position="102"/>
        <end position="191"/>
    </location>
</feature>
<dbReference type="PANTHER" id="PTHR30629">
    <property type="entry name" value="PROPHAGE INTEGRASE"/>
    <property type="match status" value="1"/>
</dbReference>
<dbReference type="InterPro" id="IPR050808">
    <property type="entry name" value="Phage_Integrase"/>
</dbReference>
<evidence type="ECO:0000259" key="7">
    <source>
        <dbReference type="PROSITE" id="PS51900"/>
    </source>
</evidence>
<dbReference type="EMBL" id="CP046056">
    <property type="protein sequence ID" value="QQD23756.1"/>
    <property type="molecule type" value="Genomic_DNA"/>
</dbReference>
<dbReference type="KEGG" id="vcw:GJQ55_04340"/>
<dbReference type="PROSITE" id="PS51898">
    <property type="entry name" value="TYR_RECOMBINASE"/>
    <property type="match status" value="1"/>
</dbReference>
<dbReference type="InterPro" id="IPR004107">
    <property type="entry name" value="Integrase_SAM-like_N"/>
</dbReference>
<dbReference type="GO" id="GO:0015074">
    <property type="term" value="P:DNA integration"/>
    <property type="evidence" value="ECO:0007669"/>
    <property type="project" value="UniProtKB-KW"/>
</dbReference>
<evidence type="ECO:0000259" key="6">
    <source>
        <dbReference type="PROSITE" id="PS51898"/>
    </source>
</evidence>
<reference evidence="8 9" key="1">
    <citation type="submission" date="2019-11" db="EMBL/GenBank/DDBJ databases">
        <title>Venatorbacter sp. nov. a predator of Campylobacter and other Gram-negative bacteria.</title>
        <authorList>
            <person name="Saeedi A."/>
            <person name="Cummings N.J."/>
            <person name="Connerton I.F."/>
            <person name="Connerton P.L."/>
        </authorList>
    </citation>
    <scope>NUCLEOTIDE SEQUENCE [LARGE SCALE GENOMIC DNA]</scope>
    <source>
        <strain evidence="8">XL5</strain>
    </source>
</reference>
<dbReference type="PANTHER" id="PTHR30629:SF2">
    <property type="entry name" value="PROPHAGE INTEGRASE INTS-RELATED"/>
    <property type="match status" value="1"/>
</dbReference>
<dbReference type="GO" id="GO:0006310">
    <property type="term" value="P:DNA recombination"/>
    <property type="evidence" value="ECO:0007669"/>
    <property type="project" value="UniProtKB-KW"/>
</dbReference>
<feature type="domain" description="Tyr recombinase" evidence="6">
    <location>
        <begin position="211"/>
        <end position="396"/>
    </location>
</feature>
<name>A0A9X7UZ08_9GAMM</name>
<dbReference type="InterPro" id="IPR010998">
    <property type="entry name" value="Integrase_recombinase_N"/>
</dbReference>
<organism evidence="8 9">
    <name type="scientific">Venatoribacter cucullus</name>
    <dbReference type="NCBI Taxonomy" id="2661630"/>
    <lineage>
        <taxon>Bacteria</taxon>
        <taxon>Pseudomonadati</taxon>
        <taxon>Pseudomonadota</taxon>
        <taxon>Gammaproteobacteria</taxon>
        <taxon>Oceanospirillales</taxon>
        <taxon>Oceanospirillaceae</taxon>
        <taxon>Venatoribacter</taxon>
    </lineage>
</organism>